<keyword evidence="9" id="KW-1133">Transmembrane helix</keyword>
<dbReference type="Proteomes" id="UP000625711">
    <property type="component" value="Unassembled WGS sequence"/>
</dbReference>
<dbReference type="OrthoDB" id="10059102at2759"/>
<keyword evidence="6" id="KW-0865">Zymogen</keyword>
<keyword evidence="3 10" id="KW-0732">Signal</keyword>
<dbReference type="SUPFAM" id="SSF50494">
    <property type="entry name" value="Trypsin-like serine proteases"/>
    <property type="match status" value="1"/>
</dbReference>
<dbReference type="PANTHER" id="PTHR24276">
    <property type="entry name" value="POLYSERASE-RELATED"/>
    <property type="match status" value="1"/>
</dbReference>
<evidence type="ECO:0000256" key="1">
    <source>
        <dbReference type="ARBA" id="ARBA00007664"/>
    </source>
</evidence>
<keyword evidence="9" id="KW-0472">Membrane</keyword>
<dbReference type="CDD" id="cd00190">
    <property type="entry name" value="Tryp_SPc"/>
    <property type="match status" value="1"/>
</dbReference>
<dbReference type="SMART" id="SM00020">
    <property type="entry name" value="Tryp_SPc"/>
    <property type="match status" value="1"/>
</dbReference>
<evidence type="ECO:0000256" key="7">
    <source>
        <dbReference type="ARBA" id="ARBA00023157"/>
    </source>
</evidence>
<dbReference type="AlphaFoldDB" id="A0A834MIK2"/>
<evidence type="ECO:0000256" key="5">
    <source>
        <dbReference type="ARBA" id="ARBA00022825"/>
    </source>
</evidence>
<name>A0A834MIK2_RHYFE</name>
<keyword evidence="9" id="KW-0812">Transmembrane</keyword>
<dbReference type="InterPro" id="IPR050430">
    <property type="entry name" value="Peptidase_S1"/>
</dbReference>
<dbReference type="PROSITE" id="PS00135">
    <property type="entry name" value="TRYPSIN_SER"/>
    <property type="match status" value="1"/>
</dbReference>
<sequence length="299" mass="32767">MFDTPTNTRSVFLLVAVLSCRGSLSANICENSRIVGRFDADTRQLPYQVSLQYFKQHFCSGSLITTSLVLSAAHCFSSRSNFNPSGYSAKVGSNSTKGSDGTRVDICFIKVHENHNIHTNDNDISIIKLCTNLTLSSTVQTIALAHRKMYVAGSMAIVSGWGCEVENGNESDKLNSALVPITTEQYCQKTYASLNQITDNMICAGFEEGEKDSCQGDSGGPLVYNNTLVGIVSFGIGCARKDYPGVYTNVVNYIKWIQNNSDDESLNISTKGIPLQWPSFLPSSLYAFLFNIVLLYIAY</sequence>
<evidence type="ECO:0000256" key="6">
    <source>
        <dbReference type="ARBA" id="ARBA00023145"/>
    </source>
</evidence>
<evidence type="ECO:0000256" key="9">
    <source>
        <dbReference type="SAM" id="Phobius"/>
    </source>
</evidence>
<dbReference type="FunFam" id="2.40.10.10:FF:000077">
    <property type="entry name" value="Predicted protein"/>
    <property type="match status" value="1"/>
</dbReference>
<protein>
    <recommendedName>
        <fullName evidence="11">Peptidase S1 domain-containing protein</fullName>
    </recommendedName>
</protein>
<dbReference type="PANTHER" id="PTHR24276:SF91">
    <property type="entry name" value="AT26814P-RELATED"/>
    <property type="match status" value="1"/>
</dbReference>
<dbReference type="InterPro" id="IPR009003">
    <property type="entry name" value="Peptidase_S1_PA"/>
</dbReference>
<feature type="domain" description="Peptidase S1" evidence="11">
    <location>
        <begin position="34"/>
        <end position="262"/>
    </location>
</feature>
<comment type="caution">
    <text evidence="12">The sequence shown here is derived from an EMBL/GenBank/DDBJ whole genome shotgun (WGS) entry which is preliminary data.</text>
</comment>
<evidence type="ECO:0000256" key="8">
    <source>
        <dbReference type="RuleBase" id="RU363034"/>
    </source>
</evidence>
<dbReference type="InterPro" id="IPR043504">
    <property type="entry name" value="Peptidase_S1_PA_chymotrypsin"/>
</dbReference>
<evidence type="ECO:0000256" key="3">
    <source>
        <dbReference type="ARBA" id="ARBA00022729"/>
    </source>
</evidence>
<organism evidence="12 13">
    <name type="scientific">Rhynchophorus ferrugineus</name>
    <name type="common">Red palm weevil</name>
    <name type="synonym">Curculio ferrugineus</name>
    <dbReference type="NCBI Taxonomy" id="354439"/>
    <lineage>
        <taxon>Eukaryota</taxon>
        <taxon>Metazoa</taxon>
        <taxon>Ecdysozoa</taxon>
        <taxon>Arthropoda</taxon>
        <taxon>Hexapoda</taxon>
        <taxon>Insecta</taxon>
        <taxon>Pterygota</taxon>
        <taxon>Neoptera</taxon>
        <taxon>Endopterygota</taxon>
        <taxon>Coleoptera</taxon>
        <taxon>Polyphaga</taxon>
        <taxon>Cucujiformia</taxon>
        <taxon>Curculionidae</taxon>
        <taxon>Dryophthorinae</taxon>
        <taxon>Rhynchophorus</taxon>
    </lineage>
</organism>
<dbReference type="Gene3D" id="2.40.10.10">
    <property type="entry name" value="Trypsin-like serine proteases"/>
    <property type="match status" value="1"/>
</dbReference>
<accession>A0A834MIK2</accession>
<gene>
    <name evidence="12" type="ORF">GWI33_004749</name>
</gene>
<dbReference type="Pfam" id="PF00089">
    <property type="entry name" value="Trypsin"/>
    <property type="match status" value="1"/>
</dbReference>
<feature type="transmembrane region" description="Helical" evidence="9">
    <location>
        <begin position="277"/>
        <end position="298"/>
    </location>
</feature>
<dbReference type="GO" id="GO:0004252">
    <property type="term" value="F:serine-type endopeptidase activity"/>
    <property type="evidence" value="ECO:0007669"/>
    <property type="project" value="InterPro"/>
</dbReference>
<dbReference type="EMBL" id="JAACXV010000240">
    <property type="protein sequence ID" value="KAF7281460.1"/>
    <property type="molecule type" value="Genomic_DNA"/>
</dbReference>
<evidence type="ECO:0000256" key="10">
    <source>
        <dbReference type="SAM" id="SignalP"/>
    </source>
</evidence>
<evidence type="ECO:0000256" key="2">
    <source>
        <dbReference type="ARBA" id="ARBA00022670"/>
    </source>
</evidence>
<reference evidence="12" key="1">
    <citation type="submission" date="2020-08" db="EMBL/GenBank/DDBJ databases">
        <title>Genome sequencing and assembly of the red palm weevil Rhynchophorus ferrugineus.</title>
        <authorList>
            <person name="Dias G.B."/>
            <person name="Bergman C.M."/>
            <person name="Manee M."/>
        </authorList>
    </citation>
    <scope>NUCLEOTIDE SEQUENCE</scope>
    <source>
        <strain evidence="12">AA-2017</strain>
        <tissue evidence="12">Whole larva</tissue>
    </source>
</reference>
<comment type="similarity">
    <text evidence="1">Belongs to the peptidase S1 family.</text>
</comment>
<evidence type="ECO:0000256" key="4">
    <source>
        <dbReference type="ARBA" id="ARBA00022801"/>
    </source>
</evidence>
<evidence type="ECO:0000259" key="11">
    <source>
        <dbReference type="PROSITE" id="PS50240"/>
    </source>
</evidence>
<dbReference type="PROSITE" id="PS50240">
    <property type="entry name" value="TRYPSIN_DOM"/>
    <property type="match status" value="1"/>
</dbReference>
<feature type="chain" id="PRO_5032506630" description="Peptidase S1 domain-containing protein" evidence="10">
    <location>
        <begin position="26"/>
        <end position="299"/>
    </location>
</feature>
<dbReference type="InterPro" id="IPR033116">
    <property type="entry name" value="TRYPSIN_SER"/>
</dbReference>
<keyword evidence="5 8" id="KW-0720">Serine protease</keyword>
<dbReference type="InterPro" id="IPR018114">
    <property type="entry name" value="TRYPSIN_HIS"/>
</dbReference>
<feature type="signal peptide" evidence="10">
    <location>
        <begin position="1"/>
        <end position="25"/>
    </location>
</feature>
<evidence type="ECO:0000313" key="13">
    <source>
        <dbReference type="Proteomes" id="UP000625711"/>
    </source>
</evidence>
<keyword evidence="2 8" id="KW-0645">Protease</keyword>
<proteinExistence type="inferred from homology"/>
<evidence type="ECO:0000313" key="12">
    <source>
        <dbReference type="EMBL" id="KAF7281460.1"/>
    </source>
</evidence>
<keyword evidence="4 8" id="KW-0378">Hydrolase</keyword>
<dbReference type="InterPro" id="IPR001314">
    <property type="entry name" value="Peptidase_S1A"/>
</dbReference>
<keyword evidence="7" id="KW-1015">Disulfide bond</keyword>
<dbReference type="GO" id="GO:0006508">
    <property type="term" value="P:proteolysis"/>
    <property type="evidence" value="ECO:0007669"/>
    <property type="project" value="UniProtKB-KW"/>
</dbReference>
<dbReference type="PRINTS" id="PR00722">
    <property type="entry name" value="CHYMOTRYPSIN"/>
</dbReference>
<keyword evidence="13" id="KW-1185">Reference proteome</keyword>
<dbReference type="PROSITE" id="PS00134">
    <property type="entry name" value="TRYPSIN_HIS"/>
    <property type="match status" value="1"/>
</dbReference>
<dbReference type="InterPro" id="IPR001254">
    <property type="entry name" value="Trypsin_dom"/>
</dbReference>